<dbReference type="SUPFAM" id="SSF51735">
    <property type="entry name" value="NAD(P)-binding Rossmann-fold domains"/>
    <property type="match status" value="1"/>
</dbReference>
<reference evidence="2 3" key="1">
    <citation type="journal article" date="2023" name="Life. Sci Alliance">
        <title>Evolutionary insights into 3D genome organization and epigenetic landscape of Vigna mungo.</title>
        <authorList>
            <person name="Junaid A."/>
            <person name="Singh B."/>
            <person name="Bhatia S."/>
        </authorList>
    </citation>
    <scope>NUCLEOTIDE SEQUENCE [LARGE SCALE GENOMIC DNA]</scope>
    <source>
        <strain evidence="2">Urdbean</strain>
    </source>
</reference>
<comment type="similarity">
    <text evidence="1">Belongs to the ornithine cyclodeaminase/mu-crystallin family.</text>
</comment>
<evidence type="ECO:0000313" key="2">
    <source>
        <dbReference type="EMBL" id="WVZ05942.1"/>
    </source>
</evidence>
<proteinExistence type="inferred from homology"/>
<dbReference type="AlphaFoldDB" id="A0AAQ3RTK8"/>
<dbReference type="PANTHER" id="PTHR13812:SF19">
    <property type="entry name" value="KETIMINE REDUCTASE MU-CRYSTALLIN"/>
    <property type="match status" value="1"/>
</dbReference>
<dbReference type="GO" id="GO:0005737">
    <property type="term" value="C:cytoplasm"/>
    <property type="evidence" value="ECO:0007669"/>
    <property type="project" value="TreeGrafter"/>
</dbReference>
<evidence type="ECO:0008006" key="4">
    <source>
        <dbReference type="Google" id="ProtNLM"/>
    </source>
</evidence>
<name>A0AAQ3RTK8_VIGMU</name>
<dbReference type="Proteomes" id="UP001374535">
    <property type="component" value="Chromosome 6"/>
</dbReference>
<dbReference type="InterPro" id="IPR036291">
    <property type="entry name" value="NAD(P)-bd_dom_sf"/>
</dbReference>
<evidence type="ECO:0000256" key="1">
    <source>
        <dbReference type="ARBA" id="ARBA00008903"/>
    </source>
</evidence>
<gene>
    <name evidence="2" type="ORF">V8G54_019288</name>
</gene>
<evidence type="ECO:0000313" key="3">
    <source>
        <dbReference type="Proteomes" id="UP001374535"/>
    </source>
</evidence>
<dbReference type="EMBL" id="CP144695">
    <property type="protein sequence ID" value="WVZ05942.1"/>
    <property type="molecule type" value="Genomic_DNA"/>
</dbReference>
<keyword evidence="3" id="KW-1185">Reference proteome</keyword>
<organism evidence="2 3">
    <name type="scientific">Vigna mungo</name>
    <name type="common">Black gram</name>
    <name type="synonym">Phaseolus mungo</name>
    <dbReference type="NCBI Taxonomy" id="3915"/>
    <lineage>
        <taxon>Eukaryota</taxon>
        <taxon>Viridiplantae</taxon>
        <taxon>Streptophyta</taxon>
        <taxon>Embryophyta</taxon>
        <taxon>Tracheophyta</taxon>
        <taxon>Spermatophyta</taxon>
        <taxon>Magnoliopsida</taxon>
        <taxon>eudicotyledons</taxon>
        <taxon>Gunneridae</taxon>
        <taxon>Pentapetalae</taxon>
        <taxon>rosids</taxon>
        <taxon>fabids</taxon>
        <taxon>Fabales</taxon>
        <taxon>Fabaceae</taxon>
        <taxon>Papilionoideae</taxon>
        <taxon>50 kb inversion clade</taxon>
        <taxon>NPAAA clade</taxon>
        <taxon>indigoferoid/millettioid clade</taxon>
        <taxon>Phaseoleae</taxon>
        <taxon>Vigna</taxon>
    </lineage>
</organism>
<dbReference type="InterPro" id="IPR003462">
    <property type="entry name" value="ODC_Mu_crystall"/>
</dbReference>
<sequence>MRFTLHVQWKRKIQRLSRCQNEDVIGGLVEKVVARTDQDVNHDDESFVRVMSYRSITTIPSSHLLRGLPRCGPYEENTRGDLMTLIKQPNEIDANVQVSQISTISSSFTDQGNNIRIARKEVGEEDCLKNMMSKQGQEETVNNQMDPMKVMRRMQQHMDEIHRKYEEEIQIRRTKFLSTLNLSGPTKQPWEEPDRMVQANSFTTSKDHRYFVATVNTVDMLLSITGTMEEIYVISNSIIGQTLASMDSTKLTIYRTSCVTFQIPNQTRELGSGYGKWGVCSGEIWGHKCFDEVVGLRDIVSFATNSEKPLNGAHLDLVGSFKPSIMKCDDKSIRRGRMFIDNKVTIVEATELGEVLAWFSTLSVNSIDCFATIQAKFGAHFATIRPHQLVNVRHEKDESLWSFMERFKKVSLHIQNLSPNAAMHPFLIALQPRIDLESQGVSYTRLEYL</sequence>
<accession>A0AAQ3RTK8</accession>
<dbReference type="PANTHER" id="PTHR13812">
    <property type="entry name" value="KETIMINE REDUCTASE MU-CRYSTALLIN"/>
    <property type="match status" value="1"/>
</dbReference>
<protein>
    <recommendedName>
        <fullName evidence="4">Retrotransposon gag domain-containing protein</fullName>
    </recommendedName>
</protein>